<evidence type="ECO:0000256" key="3">
    <source>
        <dbReference type="ARBA" id="ARBA00022714"/>
    </source>
</evidence>
<dbReference type="CDD" id="cd00207">
    <property type="entry name" value="fer2"/>
    <property type="match status" value="1"/>
</dbReference>
<dbReference type="InterPro" id="IPR017938">
    <property type="entry name" value="Riboflavin_synthase-like_b-brl"/>
</dbReference>
<evidence type="ECO:0000256" key="6">
    <source>
        <dbReference type="ARBA" id="ARBA00023002"/>
    </source>
</evidence>
<keyword evidence="13" id="KW-1185">Reference proteome</keyword>
<evidence type="ECO:0000256" key="9">
    <source>
        <dbReference type="ARBA" id="ARBA00061434"/>
    </source>
</evidence>
<dbReference type="InterPro" id="IPR001433">
    <property type="entry name" value="OxRdtase_FAD/NAD-bd"/>
</dbReference>
<dbReference type="InterPro" id="IPR001041">
    <property type="entry name" value="2Fe-2S_ferredoxin-type"/>
</dbReference>
<dbReference type="InterPro" id="IPR006058">
    <property type="entry name" value="2Fe2S_fd_BS"/>
</dbReference>
<dbReference type="InterPro" id="IPR036010">
    <property type="entry name" value="2Fe-2S_ferredoxin-like_sf"/>
</dbReference>
<comment type="cofactor">
    <cofactor evidence="1">
        <name>FAD</name>
        <dbReference type="ChEBI" id="CHEBI:57692"/>
    </cofactor>
</comment>
<comment type="caution">
    <text evidence="12">The sequence shown here is derived from an EMBL/GenBank/DDBJ whole genome shotgun (WGS) entry which is preliminary data.</text>
</comment>
<dbReference type="InterPro" id="IPR039261">
    <property type="entry name" value="FNR_nucleotide-bd"/>
</dbReference>
<dbReference type="SUPFAM" id="SSF63380">
    <property type="entry name" value="Riboflavin synthase domain-like"/>
    <property type="match status" value="1"/>
</dbReference>
<protein>
    <submittedName>
        <fullName evidence="12">Hybrid-cluster NAD(P)-dependent oxidoreductase</fullName>
    </submittedName>
</protein>
<reference evidence="12 13" key="1">
    <citation type="submission" date="2023-06" db="EMBL/GenBank/DDBJ databases">
        <title>Draft genome sequence of Novosphingobium sp. strain IK01.</title>
        <authorList>
            <person name="Hatamoto M."/>
            <person name="Ikarashi T."/>
            <person name="Yamaguchi T."/>
        </authorList>
    </citation>
    <scope>NUCLEOTIDE SEQUENCE [LARGE SCALE GENOMIC DNA]</scope>
    <source>
        <strain evidence="12 13">IK01</strain>
    </source>
</reference>
<evidence type="ECO:0000256" key="7">
    <source>
        <dbReference type="ARBA" id="ARBA00023004"/>
    </source>
</evidence>
<dbReference type="InterPro" id="IPR012675">
    <property type="entry name" value="Beta-grasp_dom_sf"/>
</dbReference>
<dbReference type="InterPro" id="IPR008333">
    <property type="entry name" value="Cbr1-like_FAD-bd_dom"/>
</dbReference>
<evidence type="ECO:0000256" key="5">
    <source>
        <dbReference type="ARBA" id="ARBA00022827"/>
    </source>
</evidence>
<evidence type="ECO:0000259" key="11">
    <source>
        <dbReference type="PROSITE" id="PS51384"/>
    </source>
</evidence>
<dbReference type="Proteomes" id="UP001187221">
    <property type="component" value="Unassembled WGS sequence"/>
</dbReference>
<dbReference type="Pfam" id="PF00970">
    <property type="entry name" value="FAD_binding_6"/>
    <property type="match status" value="1"/>
</dbReference>
<evidence type="ECO:0000313" key="12">
    <source>
        <dbReference type="EMBL" id="GMM62396.1"/>
    </source>
</evidence>
<evidence type="ECO:0000259" key="10">
    <source>
        <dbReference type="PROSITE" id="PS51085"/>
    </source>
</evidence>
<keyword evidence="6" id="KW-0560">Oxidoreductase</keyword>
<keyword evidence="3" id="KW-0001">2Fe-2S</keyword>
<organism evidence="12 13">
    <name type="scientific">Novosphingobium pituita</name>
    <dbReference type="NCBI Taxonomy" id="3056842"/>
    <lineage>
        <taxon>Bacteria</taxon>
        <taxon>Pseudomonadati</taxon>
        <taxon>Pseudomonadota</taxon>
        <taxon>Alphaproteobacteria</taxon>
        <taxon>Sphingomonadales</taxon>
        <taxon>Sphingomonadaceae</taxon>
        <taxon>Novosphingobium</taxon>
    </lineage>
</organism>
<dbReference type="EMBL" id="BTFW01000001">
    <property type="protein sequence ID" value="GMM62396.1"/>
    <property type="molecule type" value="Genomic_DNA"/>
</dbReference>
<proteinExistence type="inferred from homology"/>
<evidence type="ECO:0000256" key="1">
    <source>
        <dbReference type="ARBA" id="ARBA00001974"/>
    </source>
</evidence>
<dbReference type="PROSITE" id="PS51384">
    <property type="entry name" value="FAD_FR"/>
    <property type="match status" value="1"/>
</dbReference>
<dbReference type="Gene3D" id="3.10.20.30">
    <property type="match status" value="1"/>
</dbReference>
<dbReference type="InterPro" id="IPR050415">
    <property type="entry name" value="MRET"/>
</dbReference>
<evidence type="ECO:0000256" key="2">
    <source>
        <dbReference type="ARBA" id="ARBA00022630"/>
    </source>
</evidence>
<keyword evidence="4" id="KW-0479">Metal-binding</keyword>
<dbReference type="Gene3D" id="3.40.50.80">
    <property type="entry name" value="Nucleotide-binding domain of ferredoxin-NADP reductase (FNR) module"/>
    <property type="match status" value="1"/>
</dbReference>
<dbReference type="PROSITE" id="PS00197">
    <property type="entry name" value="2FE2S_FER_1"/>
    <property type="match status" value="1"/>
</dbReference>
<dbReference type="PRINTS" id="PR00410">
    <property type="entry name" value="PHEHYDRXLASE"/>
</dbReference>
<name>A0ABQ6PDM7_9SPHN</name>
<dbReference type="SUPFAM" id="SSF52343">
    <property type="entry name" value="Ferredoxin reductase-like, C-terminal NADP-linked domain"/>
    <property type="match status" value="1"/>
</dbReference>
<accession>A0ABQ6PDM7</accession>
<dbReference type="PANTHER" id="PTHR47354:SF6">
    <property type="entry name" value="NADH OXIDOREDUCTASE HCR"/>
    <property type="match status" value="1"/>
</dbReference>
<dbReference type="PROSITE" id="PS51085">
    <property type="entry name" value="2FE2S_FER_2"/>
    <property type="match status" value="1"/>
</dbReference>
<dbReference type="InterPro" id="IPR017927">
    <property type="entry name" value="FAD-bd_FR_type"/>
</dbReference>
<feature type="domain" description="FAD-binding FR-type" evidence="11">
    <location>
        <begin position="19"/>
        <end position="126"/>
    </location>
</feature>
<keyword evidence="7" id="KW-0408">Iron</keyword>
<dbReference type="SUPFAM" id="SSF54292">
    <property type="entry name" value="2Fe-2S ferredoxin-like"/>
    <property type="match status" value="1"/>
</dbReference>
<comment type="similarity">
    <text evidence="9">In the N-terminal section; belongs to the FAD-binding oxidoreductase type 6 family.</text>
</comment>
<keyword evidence="8" id="KW-0411">Iron-sulfur</keyword>
<evidence type="ECO:0000256" key="8">
    <source>
        <dbReference type="ARBA" id="ARBA00023014"/>
    </source>
</evidence>
<dbReference type="Pfam" id="PF00175">
    <property type="entry name" value="NAD_binding_1"/>
    <property type="match status" value="1"/>
</dbReference>
<keyword evidence="2" id="KW-0285">Flavoprotein</keyword>
<dbReference type="Pfam" id="PF00111">
    <property type="entry name" value="Fer2"/>
    <property type="match status" value="1"/>
</dbReference>
<evidence type="ECO:0000313" key="13">
    <source>
        <dbReference type="Proteomes" id="UP001187221"/>
    </source>
</evidence>
<dbReference type="CDD" id="cd06215">
    <property type="entry name" value="FNR_iron_sulfur_binding_1"/>
    <property type="match status" value="1"/>
</dbReference>
<sequence length="359" mass="37740">MKDGMDLTCDPAARWWDRETDADLVCLAVHDETPDIRTFTFAGAQGQSFALEAGQYFTFDVPLESGEGAATEPRCYSLSSSALRPRTIAVSVKRVPGGRVSNRLHEALRVGDTIRAMGPSGAFTLPRPLPEKLLLLSAGSGITPMIAMARTLADAAARTDVVFFHAARSLADFAFAADLQALARANPRFRVIFLPEDGSGGHFGPVGRISAELLGALVPDLAARTVLCCGPAPFMAAARAIGVAAGVPQAAWLEESFDLAPVESTVDDAPAKTGFSATFSRQNRTITVGADQTLLSAARAQGVVLPSSCANGLCGTCKARLVSGQVAMAHNGGIRQREIDAGFILPCCARPLTDVVIER</sequence>
<dbReference type="Gene3D" id="2.40.30.10">
    <property type="entry name" value="Translation factors"/>
    <property type="match status" value="1"/>
</dbReference>
<dbReference type="PANTHER" id="PTHR47354">
    <property type="entry name" value="NADH OXIDOREDUCTASE HCR"/>
    <property type="match status" value="1"/>
</dbReference>
<evidence type="ECO:0000256" key="4">
    <source>
        <dbReference type="ARBA" id="ARBA00022723"/>
    </source>
</evidence>
<gene>
    <name evidence="12" type="ORF">NUTIK01_31730</name>
</gene>
<keyword evidence="5" id="KW-0274">FAD</keyword>
<feature type="domain" description="2Fe-2S ferredoxin-type" evidence="10">
    <location>
        <begin position="275"/>
        <end position="359"/>
    </location>
</feature>